<name>A0A7H1NR77_9PROT</name>
<dbReference type="EMBL" id="CP060244">
    <property type="protein sequence ID" value="QNT78287.1"/>
    <property type="molecule type" value="Genomic_DNA"/>
</dbReference>
<feature type="compositionally biased region" description="Polar residues" evidence="1">
    <location>
        <begin position="264"/>
        <end position="296"/>
    </location>
</feature>
<proteinExistence type="predicted"/>
<evidence type="ECO:0000256" key="1">
    <source>
        <dbReference type="SAM" id="MobiDB-lite"/>
    </source>
</evidence>
<dbReference type="Proteomes" id="UP000516349">
    <property type="component" value="Chromosome"/>
</dbReference>
<sequence length="408" mass="43242">MSGSTMSGSVLGGSLFHQPEGQAPFTHRYINVSVTIPHQAEGTAGGQDHKTILTYEGVSQGAGLAPWGDADRVRPSQPTTVPFINYRIACTVVVLGGKDHPHCSLSIFNMGREKMAALSRFGNMGLFRYANNGQTIGVTVYAGESPTHMTRIFEGGMLQCHADFSSAPDPFLFLQASTLSDIQLKPRMATSFEGDIEAAAIIRQIAEDNGLVFENNGVKTIIHNPYFSGSAREQIAKCAAVGRFNYVVENGLLAIWPLGGGRQRATQSSAQSTTQRAAKITTAQSTAQSNAQSTGSSGDGFAGSEFTGGAGFIGAGFTGNGQEKANAFPLISPQTGLIGYPSFNGTMVGLRCLFRNDIRNGDIIEVKSDFFGASGYYVVHGLSHSLSTEESQGPWFTDIQASGLDPSQ</sequence>
<dbReference type="Pfam" id="PF22759">
    <property type="entry name" value="E217_GP41"/>
    <property type="match status" value="1"/>
</dbReference>
<reference evidence="2 3" key="1">
    <citation type="submission" date="2020-08" db="EMBL/GenBank/DDBJ databases">
        <title>Complete genome sequence of Entomobacter blattae G55GP.</title>
        <authorList>
            <person name="Poehlein A."/>
            <person name="Guzman J."/>
            <person name="Daniel R."/>
            <person name="Vilcinskas A."/>
        </authorList>
    </citation>
    <scope>NUCLEOTIDE SEQUENCE [LARGE SCALE GENOMIC DNA]</scope>
    <source>
        <strain evidence="2 3">G55GP</strain>
    </source>
</reference>
<dbReference type="InterPro" id="IPR054496">
    <property type="entry name" value="E217_GP41"/>
</dbReference>
<dbReference type="RefSeq" id="WP_203414618.1">
    <property type="nucleotide sequence ID" value="NZ_CP060244.1"/>
</dbReference>
<feature type="region of interest" description="Disordered" evidence="1">
    <location>
        <begin position="264"/>
        <end position="300"/>
    </location>
</feature>
<dbReference type="AlphaFoldDB" id="A0A7H1NR77"/>
<evidence type="ECO:0000313" key="2">
    <source>
        <dbReference type="EMBL" id="QNT78287.1"/>
    </source>
</evidence>
<organism evidence="2 3">
    <name type="scientific">Entomobacter blattae</name>
    <dbReference type="NCBI Taxonomy" id="2762277"/>
    <lineage>
        <taxon>Bacteria</taxon>
        <taxon>Pseudomonadati</taxon>
        <taxon>Pseudomonadota</taxon>
        <taxon>Alphaproteobacteria</taxon>
        <taxon>Acetobacterales</taxon>
        <taxon>Acetobacteraceae</taxon>
        <taxon>Entomobacter</taxon>
    </lineage>
</organism>
<dbReference type="KEGG" id="ebla:JGUZn3_10590"/>
<gene>
    <name evidence="2" type="ORF">JGUZn3_10590</name>
</gene>
<evidence type="ECO:0000313" key="3">
    <source>
        <dbReference type="Proteomes" id="UP000516349"/>
    </source>
</evidence>
<keyword evidence="3" id="KW-1185">Reference proteome</keyword>
<protein>
    <submittedName>
        <fullName evidence="2">Uncharacterized protein</fullName>
    </submittedName>
</protein>
<accession>A0A7H1NR77</accession>